<dbReference type="EMBL" id="ACGC01000011">
    <property type="protein sequence ID" value="EEI83672.1"/>
    <property type="molecule type" value="Genomic_DNA"/>
</dbReference>
<evidence type="ECO:0000313" key="2">
    <source>
        <dbReference type="Proteomes" id="UP000003744"/>
    </source>
</evidence>
<dbReference type="AlphaFoldDB" id="C2CFH3"/>
<dbReference type="eggNOG" id="ENOG5030GR9">
    <property type="taxonomic scope" value="Bacteria"/>
</dbReference>
<evidence type="ECO:0000313" key="1">
    <source>
        <dbReference type="EMBL" id="EEI83672.1"/>
    </source>
</evidence>
<feature type="non-terminal residue" evidence="1">
    <location>
        <position position="1"/>
    </location>
</feature>
<dbReference type="HOGENOM" id="CLU_3261828_0_0_9"/>
<organism evidence="1 2">
    <name type="scientific">Anaerococcus tetradius ATCC 35098</name>
    <dbReference type="NCBI Taxonomy" id="525255"/>
    <lineage>
        <taxon>Bacteria</taxon>
        <taxon>Bacillati</taxon>
        <taxon>Bacillota</taxon>
        <taxon>Tissierellia</taxon>
        <taxon>Tissierellales</taxon>
        <taxon>Peptoniphilaceae</taxon>
        <taxon>Anaerococcus</taxon>
    </lineage>
</organism>
<name>C2CFH3_9FIRM</name>
<reference evidence="1 2" key="1">
    <citation type="submission" date="2009-01" db="EMBL/GenBank/DDBJ databases">
        <authorList>
            <person name="Qin X."/>
            <person name="Bachman B."/>
            <person name="Battles P."/>
            <person name="Bell A."/>
            <person name="Bess C."/>
            <person name="Bickham C."/>
            <person name="Chaboub L."/>
            <person name="Chen D."/>
            <person name="Coyle M."/>
            <person name="Deiros D.R."/>
            <person name="Dinh H."/>
            <person name="Forbes L."/>
            <person name="Fowler G."/>
            <person name="Francisco L."/>
            <person name="Fu Q."/>
            <person name="Gubbala S."/>
            <person name="Hale W."/>
            <person name="Han Y."/>
            <person name="Hemphill L."/>
            <person name="Highlander S.K."/>
            <person name="Hirani K."/>
            <person name="Hogues M."/>
            <person name="Jackson L."/>
            <person name="Jakkamsetti A."/>
            <person name="Javaid M."/>
            <person name="Jiang H."/>
            <person name="Korchina V."/>
            <person name="Kovar C."/>
            <person name="Lara F."/>
            <person name="Lee S."/>
            <person name="Mata R."/>
            <person name="Mathew T."/>
            <person name="Moen C."/>
            <person name="Morales K."/>
            <person name="Munidasa M."/>
            <person name="Nazareth L."/>
            <person name="Ngo R."/>
            <person name="Nguyen L."/>
            <person name="Okwuonu G."/>
            <person name="Ongeri F."/>
            <person name="Patil S."/>
            <person name="Petrosino J."/>
            <person name="Pham C."/>
            <person name="Pham P."/>
            <person name="Pu L.-L."/>
            <person name="Puazo M."/>
            <person name="Raj R."/>
            <person name="Reid J."/>
            <person name="Rouhana J."/>
            <person name="Saada N."/>
            <person name="Shang Y."/>
            <person name="Simmons D."/>
            <person name="Thornton R."/>
            <person name="Warren J."/>
            <person name="Weissenberger G."/>
            <person name="Zhang J."/>
            <person name="Zhang L."/>
            <person name="Zhou C."/>
            <person name="Zhu D."/>
            <person name="Muzny D."/>
            <person name="Worley K."/>
            <person name="Gibbs R."/>
        </authorList>
    </citation>
    <scope>NUCLEOTIDE SEQUENCE [LARGE SCALE GENOMIC DNA]</scope>
    <source>
        <strain evidence="1 2">ATCC 35098</strain>
    </source>
</reference>
<proteinExistence type="predicted"/>
<protein>
    <recommendedName>
        <fullName evidence="3">IS30 family transposase</fullName>
    </recommendedName>
</protein>
<evidence type="ECO:0008006" key="3">
    <source>
        <dbReference type="Google" id="ProtNLM"/>
    </source>
</evidence>
<gene>
    <name evidence="1" type="ORF">HMPREF0077_0233</name>
</gene>
<comment type="caution">
    <text evidence="1">The sequence shown here is derived from an EMBL/GenBank/DDBJ whole genome shotgun (WGS) entry which is preliminary data.</text>
</comment>
<sequence>DMDLSEVNIDDLRNNLRLMNNRPRKCIEYTTPKEELFGFLP</sequence>
<dbReference type="Proteomes" id="UP000003744">
    <property type="component" value="Unassembled WGS sequence"/>
</dbReference>
<accession>C2CFH3</accession>